<dbReference type="AlphaFoldDB" id="A0A0V0ZPC9"/>
<protein>
    <submittedName>
        <fullName evidence="1">Uncharacterized protein</fullName>
    </submittedName>
</protein>
<evidence type="ECO:0000313" key="2">
    <source>
        <dbReference type="Proteomes" id="UP000054776"/>
    </source>
</evidence>
<name>A0A0V0ZPC9_TRISP</name>
<dbReference type="EMBL" id="JYDH01002310">
    <property type="protein sequence ID" value="KRY14030.1"/>
    <property type="molecule type" value="Genomic_DNA"/>
</dbReference>
<comment type="caution">
    <text evidence="1">The sequence shown here is derived from an EMBL/GenBank/DDBJ whole genome shotgun (WGS) entry which is preliminary data.</text>
</comment>
<keyword evidence="2" id="KW-1185">Reference proteome</keyword>
<evidence type="ECO:0000313" key="1">
    <source>
        <dbReference type="EMBL" id="KRY14030.1"/>
    </source>
</evidence>
<dbReference type="InParanoid" id="A0A0V0ZPC9"/>
<sequence length="36" mass="4412">MYPKTSATKPHRFLEQYWVTPLNQPKLTQEYERARC</sequence>
<reference evidence="1 2" key="1">
    <citation type="submission" date="2015-01" db="EMBL/GenBank/DDBJ databases">
        <title>Evolution of Trichinella species and genotypes.</title>
        <authorList>
            <person name="Korhonen P.K."/>
            <person name="Edoardo P."/>
            <person name="Giuseppe L.R."/>
            <person name="Gasser R.B."/>
        </authorList>
    </citation>
    <scope>NUCLEOTIDE SEQUENCE [LARGE SCALE GENOMIC DNA]</scope>
    <source>
        <strain evidence="1">ISS3</strain>
    </source>
</reference>
<accession>A0A0V0ZPC9</accession>
<proteinExistence type="predicted"/>
<gene>
    <name evidence="1" type="ORF">T01_1549</name>
</gene>
<organism evidence="1 2">
    <name type="scientific">Trichinella spiralis</name>
    <name type="common">Trichina worm</name>
    <dbReference type="NCBI Taxonomy" id="6334"/>
    <lineage>
        <taxon>Eukaryota</taxon>
        <taxon>Metazoa</taxon>
        <taxon>Ecdysozoa</taxon>
        <taxon>Nematoda</taxon>
        <taxon>Enoplea</taxon>
        <taxon>Dorylaimia</taxon>
        <taxon>Trichinellida</taxon>
        <taxon>Trichinellidae</taxon>
        <taxon>Trichinella</taxon>
    </lineage>
</organism>
<dbReference type="Proteomes" id="UP000054776">
    <property type="component" value="Unassembled WGS sequence"/>
</dbReference>